<protein>
    <recommendedName>
        <fullName evidence="8">tRNA(Phe) (4-demethylwyosine(37)-C(7)) aminocarboxypropyltransferase</fullName>
    </recommendedName>
</protein>
<evidence type="ECO:0000256" key="1">
    <source>
        <dbReference type="ARBA" id="ARBA00022603"/>
    </source>
</evidence>
<evidence type="ECO:0000256" key="4">
    <source>
        <dbReference type="PROSITE-ProRule" id="PRU01024"/>
    </source>
</evidence>
<dbReference type="Gene3D" id="3.40.50.150">
    <property type="entry name" value="Vaccinia Virus protein VP39"/>
    <property type="match status" value="1"/>
</dbReference>
<dbReference type="SUPFAM" id="SSF53335">
    <property type="entry name" value="S-adenosyl-L-methionine-dependent methyltransferases"/>
    <property type="match status" value="1"/>
</dbReference>
<dbReference type="GO" id="GO:0008173">
    <property type="term" value="F:RNA methyltransferase activity"/>
    <property type="evidence" value="ECO:0007669"/>
    <property type="project" value="InterPro"/>
</dbReference>
<dbReference type="GO" id="GO:0006396">
    <property type="term" value="P:RNA processing"/>
    <property type="evidence" value="ECO:0007669"/>
    <property type="project" value="InterPro"/>
</dbReference>
<accession>A0A813H5T3</accession>
<evidence type="ECO:0008006" key="8">
    <source>
        <dbReference type="Google" id="ProtNLM"/>
    </source>
</evidence>
<dbReference type="CDD" id="cd02440">
    <property type="entry name" value="AdoMet_MTases"/>
    <property type="match status" value="1"/>
</dbReference>
<gene>
    <name evidence="6" type="ORF">PGLA1383_LOCUS48914</name>
</gene>
<name>A0A813H5T3_POLGL</name>
<dbReference type="OrthoDB" id="10250660at2759"/>
<dbReference type="AlphaFoldDB" id="A0A813H5T3"/>
<dbReference type="InterPro" id="IPR045850">
    <property type="entry name" value="TRM2_met"/>
</dbReference>
<evidence type="ECO:0000313" key="6">
    <source>
        <dbReference type="EMBL" id="CAE8633000.1"/>
    </source>
</evidence>
<dbReference type="PANTHER" id="PTHR45904:SF2">
    <property type="entry name" value="TRNA (URACIL-5-)-METHYLTRANSFERASE HOMOLOG A"/>
    <property type="match status" value="1"/>
</dbReference>
<dbReference type="InterPro" id="IPR030390">
    <property type="entry name" value="MeTrfase_TrmA_AS"/>
</dbReference>
<dbReference type="Pfam" id="PF05958">
    <property type="entry name" value="tRNA_U5-meth_tr"/>
    <property type="match status" value="1"/>
</dbReference>
<organism evidence="6 7">
    <name type="scientific">Polarella glacialis</name>
    <name type="common">Dinoflagellate</name>
    <dbReference type="NCBI Taxonomy" id="89957"/>
    <lineage>
        <taxon>Eukaryota</taxon>
        <taxon>Sar</taxon>
        <taxon>Alveolata</taxon>
        <taxon>Dinophyceae</taxon>
        <taxon>Suessiales</taxon>
        <taxon>Suessiaceae</taxon>
        <taxon>Polarella</taxon>
    </lineage>
</organism>
<dbReference type="InterPro" id="IPR029063">
    <property type="entry name" value="SAM-dependent_MTases_sf"/>
</dbReference>
<comment type="caution">
    <text evidence="6">The sequence shown here is derived from an EMBL/GenBank/DDBJ whole genome shotgun (WGS) entry which is preliminary data.</text>
</comment>
<feature type="active site" description="Nucleophile" evidence="4">
    <location>
        <position position="218"/>
    </location>
</feature>
<keyword evidence="3 4" id="KW-0949">S-adenosyl-L-methionine</keyword>
<evidence type="ECO:0000313" key="7">
    <source>
        <dbReference type="Proteomes" id="UP000654075"/>
    </source>
</evidence>
<comment type="similarity">
    <text evidence="4">Belongs to the class I-like SAM-binding methyltransferase superfamily. RNA M5U methyltransferase family.</text>
</comment>
<keyword evidence="2 4" id="KW-0808">Transferase</keyword>
<proteinExistence type="inferred from homology"/>
<dbReference type="PANTHER" id="PTHR45904">
    <property type="entry name" value="TRNA (URACIL-5-)-METHYLTRANSFERASE"/>
    <property type="match status" value="1"/>
</dbReference>
<evidence type="ECO:0000256" key="5">
    <source>
        <dbReference type="PROSITE-ProRule" id="PRU10015"/>
    </source>
</evidence>
<feature type="binding site" evidence="4">
    <location>
        <position position="190"/>
    </location>
    <ligand>
        <name>S-adenosyl-L-methionine</name>
        <dbReference type="ChEBI" id="CHEBI:59789"/>
    </ligand>
</feature>
<keyword evidence="1 4" id="KW-0489">Methyltransferase</keyword>
<dbReference type="PROSITE" id="PS51687">
    <property type="entry name" value="SAM_MT_RNA_M5U"/>
    <property type="match status" value="1"/>
</dbReference>
<comment type="caution">
    <text evidence="4">Lacks conserved residue(s) required for the propagation of feature annotation.</text>
</comment>
<dbReference type="GO" id="GO:0003723">
    <property type="term" value="F:RNA binding"/>
    <property type="evidence" value="ECO:0007669"/>
    <property type="project" value="TreeGrafter"/>
</dbReference>
<sequence>MARLSSTGDMMVMVQMTTLSEEDRQKFSKLVVDAMVAAEIGVVSVYLQCNDEVCDAARPSAVLHHVHGQPQLRMPLLGLDFLIGPLSFYQANSRTCELLYSRALDWLAPSEASVVLDVCCGVGTIGLCASKRCRQVIGLELIPEAVESAKANAALNGVKNTDWKVGRAEEVLAGVLEALDPSLEVCAVVDPPRPGLHATVLGALRSCPQLSRIVYVSCNPESLVEDIVKLTLPRESDEDPFVPVRAVACDMFPHTMHCEMILLLERRSKVADPRPKGAALAEEAQAAKEARKVAFEASGAGDEACDAGAGA</sequence>
<feature type="active site" evidence="5">
    <location>
        <position position="218"/>
    </location>
</feature>
<reference evidence="6" key="1">
    <citation type="submission" date="2021-02" db="EMBL/GenBank/DDBJ databases">
        <authorList>
            <person name="Dougan E. K."/>
            <person name="Rhodes N."/>
            <person name="Thang M."/>
            <person name="Chan C."/>
        </authorList>
    </citation>
    <scope>NUCLEOTIDE SEQUENCE</scope>
</reference>
<evidence type="ECO:0000256" key="2">
    <source>
        <dbReference type="ARBA" id="ARBA00022679"/>
    </source>
</evidence>
<dbReference type="GO" id="GO:0032259">
    <property type="term" value="P:methylation"/>
    <property type="evidence" value="ECO:0007669"/>
    <property type="project" value="UniProtKB-KW"/>
</dbReference>
<dbReference type="PROSITE" id="PS01230">
    <property type="entry name" value="TRMA_1"/>
    <property type="match status" value="1"/>
</dbReference>
<dbReference type="Proteomes" id="UP000654075">
    <property type="component" value="Unassembled WGS sequence"/>
</dbReference>
<feature type="binding site" evidence="4">
    <location>
        <position position="140"/>
    </location>
    <ligand>
        <name>S-adenosyl-L-methionine</name>
        <dbReference type="ChEBI" id="CHEBI:59789"/>
    </ligand>
</feature>
<dbReference type="InterPro" id="IPR010280">
    <property type="entry name" value="U5_MeTrfase_fam"/>
</dbReference>
<feature type="binding site" evidence="4">
    <location>
        <position position="90"/>
    </location>
    <ligand>
        <name>S-adenosyl-L-methionine</name>
        <dbReference type="ChEBI" id="CHEBI:59789"/>
    </ligand>
</feature>
<evidence type="ECO:0000256" key="3">
    <source>
        <dbReference type="ARBA" id="ARBA00022691"/>
    </source>
</evidence>
<keyword evidence="7" id="KW-1185">Reference proteome</keyword>
<dbReference type="EMBL" id="CAJNNV010030587">
    <property type="protein sequence ID" value="CAE8633000.1"/>
    <property type="molecule type" value="Genomic_DNA"/>
</dbReference>